<dbReference type="SUPFAM" id="SSF63380">
    <property type="entry name" value="Riboflavin synthase domain-like"/>
    <property type="match status" value="1"/>
</dbReference>
<dbReference type="InterPro" id="IPR001433">
    <property type="entry name" value="OxRdtase_FAD/NAD-bd"/>
</dbReference>
<dbReference type="InterPro" id="IPR001041">
    <property type="entry name" value="2Fe-2S_ferredoxin-type"/>
</dbReference>
<dbReference type="Proteomes" id="UP000032749">
    <property type="component" value="Chromosome"/>
</dbReference>
<evidence type="ECO:0000256" key="3">
    <source>
        <dbReference type="ARBA" id="ARBA00022827"/>
    </source>
</evidence>
<dbReference type="PRINTS" id="PR00410">
    <property type="entry name" value="PHEHYDRXLASE"/>
</dbReference>
<evidence type="ECO:0000256" key="2">
    <source>
        <dbReference type="ARBA" id="ARBA00022630"/>
    </source>
</evidence>
<keyword evidence="4" id="KW-0408">Iron</keyword>
<dbReference type="KEGG" id="oai:OLEAN_C34440"/>
<dbReference type="InterPro" id="IPR017938">
    <property type="entry name" value="Riboflavin_synthase-like_b-brl"/>
</dbReference>
<accession>R4YRS0</accession>
<evidence type="ECO:0000256" key="1">
    <source>
        <dbReference type="ARBA" id="ARBA00022448"/>
    </source>
</evidence>
<dbReference type="HOGENOM" id="CLU_003827_7_0_6"/>
<gene>
    <name evidence="7" type="ORF">OLEAN_C34440</name>
</gene>
<organism evidence="7 8">
    <name type="scientific">Oleispira antarctica RB-8</name>
    <dbReference type="NCBI Taxonomy" id="698738"/>
    <lineage>
        <taxon>Bacteria</taxon>
        <taxon>Pseudomonadati</taxon>
        <taxon>Pseudomonadota</taxon>
        <taxon>Gammaproteobacteria</taxon>
        <taxon>Oceanospirillales</taxon>
        <taxon>Oceanospirillaceae</taxon>
        <taxon>Oleispira</taxon>
    </lineage>
</organism>
<dbReference type="InterPro" id="IPR001709">
    <property type="entry name" value="Flavoprot_Pyr_Nucl_cyt_Rdtase"/>
</dbReference>
<dbReference type="Pfam" id="PF00175">
    <property type="entry name" value="NAD_binding_1"/>
    <property type="match status" value="1"/>
</dbReference>
<feature type="domain" description="FAD-binding FR-type" evidence="6">
    <location>
        <begin position="103"/>
        <end position="204"/>
    </location>
</feature>
<dbReference type="OrthoDB" id="4258484at2"/>
<dbReference type="InterPro" id="IPR039261">
    <property type="entry name" value="FNR_nucleotide-bd"/>
</dbReference>
<dbReference type="PRINTS" id="PR00371">
    <property type="entry name" value="FPNCR"/>
</dbReference>
<evidence type="ECO:0000259" key="5">
    <source>
        <dbReference type="PROSITE" id="PS51085"/>
    </source>
</evidence>
<dbReference type="PANTHER" id="PTHR43644:SF1">
    <property type="entry name" value="NAD(P)H-FLAVIN REDUCTASE"/>
    <property type="match status" value="1"/>
</dbReference>
<dbReference type="SUPFAM" id="SSF52343">
    <property type="entry name" value="Ferredoxin reductase-like, C-terminal NADP-linked domain"/>
    <property type="match status" value="1"/>
</dbReference>
<keyword evidence="2" id="KW-0285">Flavoprotein</keyword>
<dbReference type="PATRIC" id="fig|698738.3.peg.3583"/>
<evidence type="ECO:0000256" key="4">
    <source>
        <dbReference type="ARBA" id="ARBA00023004"/>
    </source>
</evidence>
<dbReference type="PROSITE" id="PS51085">
    <property type="entry name" value="2FE2S_FER_2"/>
    <property type="match status" value="1"/>
</dbReference>
<dbReference type="STRING" id="698738.OLEAN_C34440"/>
<dbReference type="AlphaFoldDB" id="R4YRS0"/>
<keyword evidence="3" id="KW-0274">FAD</keyword>
<proteinExistence type="predicted"/>
<dbReference type="InterPro" id="IPR012675">
    <property type="entry name" value="Beta-grasp_dom_sf"/>
</dbReference>
<keyword evidence="8" id="KW-1185">Reference proteome</keyword>
<dbReference type="Gene3D" id="3.10.20.30">
    <property type="match status" value="1"/>
</dbReference>
<dbReference type="EMBL" id="FO203512">
    <property type="protein sequence ID" value="CCK77620.1"/>
    <property type="molecule type" value="Genomic_DNA"/>
</dbReference>
<dbReference type="Gene3D" id="3.40.50.80">
    <property type="entry name" value="Nucleotide-binding domain of ferredoxin-NADP reductase (FNR) module"/>
    <property type="match status" value="1"/>
</dbReference>
<dbReference type="SUPFAM" id="SSF54292">
    <property type="entry name" value="2Fe-2S ferredoxin-like"/>
    <property type="match status" value="1"/>
</dbReference>
<evidence type="ECO:0000313" key="7">
    <source>
        <dbReference type="EMBL" id="CCK77620.1"/>
    </source>
</evidence>
<dbReference type="CDD" id="cd00207">
    <property type="entry name" value="fer2"/>
    <property type="match status" value="1"/>
</dbReference>
<protein>
    <submittedName>
        <fullName evidence="7">Oxidoreductase</fullName>
    </submittedName>
</protein>
<dbReference type="Gene3D" id="2.40.30.10">
    <property type="entry name" value="Translation factors"/>
    <property type="match status" value="1"/>
</dbReference>
<dbReference type="GO" id="GO:0016491">
    <property type="term" value="F:oxidoreductase activity"/>
    <property type="evidence" value="ECO:0007669"/>
    <property type="project" value="InterPro"/>
</dbReference>
<dbReference type="InterPro" id="IPR008333">
    <property type="entry name" value="Cbr1-like_FAD-bd_dom"/>
</dbReference>
<evidence type="ECO:0000313" key="8">
    <source>
        <dbReference type="Proteomes" id="UP000032749"/>
    </source>
</evidence>
<dbReference type="PROSITE" id="PS51384">
    <property type="entry name" value="FAD_FR"/>
    <property type="match status" value="1"/>
</dbReference>
<dbReference type="Pfam" id="PF00111">
    <property type="entry name" value="Fer2"/>
    <property type="match status" value="1"/>
</dbReference>
<sequence length="339" mass="37560">MFSFFRSSPPESMQVNEIAISLENKETILAAALRNGINFPYSCKVGGCAECKCRLTRGKIKALTDASYLLSAEEVQTGYILACQSVPKTADVTIEVDLSRARNRLVRGKVIAQEKLTHDIVSIDLELDETVIFKAGQYAKLSLENLPNVTRAYSFASKPSADSSKVRFFIRHVPGGIFSTHIYEEDLLDVGVEVEAPFGEFYLRDSNKPMLLIAGGSGLAPIISILEQAKEDRCERPVTVLLGARAQADIYCQQEIQKIAQDWPAAFEFKQILSEESNETSWQGLRGYIGDHLQTFATDNHQVYLCGPPLMIDNCIEKLSLIGISAAEMFADRFVSNSQ</sequence>
<evidence type="ECO:0000259" key="6">
    <source>
        <dbReference type="PROSITE" id="PS51384"/>
    </source>
</evidence>
<reference evidence="7 8" key="1">
    <citation type="journal article" date="2013" name="Nat. Commun.">
        <title>Genome sequence and functional genomic analysis of the oil-degrading bacterium Oleispira antarctica.</title>
        <authorList>
            <person name="Kube M."/>
            <person name="Chernikova T.N."/>
            <person name="Al-Ramahi Y."/>
            <person name="Beloqui A."/>
            <person name="Lopez-Cortez N."/>
            <person name="Guazzaroni M.E."/>
            <person name="Heipieper H.J."/>
            <person name="Klages S."/>
            <person name="Kotsyurbenko O.R."/>
            <person name="Langer I."/>
            <person name="Nechitaylo T.Y."/>
            <person name="Lunsdorf H."/>
            <person name="Fernandez M."/>
            <person name="Juarez S."/>
            <person name="Ciordia S."/>
            <person name="Singer A."/>
            <person name="Kagan O."/>
            <person name="Egorova O."/>
            <person name="Petit P.A."/>
            <person name="Stogios P."/>
            <person name="Kim Y."/>
            <person name="Tchigvintsev A."/>
            <person name="Flick R."/>
            <person name="Denaro R."/>
            <person name="Genovese M."/>
            <person name="Albar J.P."/>
            <person name="Reva O.N."/>
            <person name="Martinez-Gomariz M."/>
            <person name="Tran H."/>
            <person name="Ferrer M."/>
            <person name="Savchenko A."/>
            <person name="Yakunin A.F."/>
            <person name="Yakimov M.M."/>
            <person name="Golyshina O.V."/>
            <person name="Reinhardt R."/>
            <person name="Golyshin P.N."/>
        </authorList>
    </citation>
    <scope>NUCLEOTIDE SEQUENCE [LARGE SCALE GENOMIC DNA]</scope>
</reference>
<name>R4YRS0_OLEAN</name>
<dbReference type="GO" id="GO:0051536">
    <property type="term" value="F:iron-sulfur cluster binding"/>
    <property type="evidence" value="ECO:0007669"/>
    <property type="project" value="InterPro"/>
</dbReference>
<feature type="domain" description="2Fe-2S ferredoxin-type" evidence="5">
    <location>
        <begin position="11"/>
        <end position="100"/>
    </location>
</feature>
<dbReference type="InterPro" id="IPR017927">
    <property type="entry name" value="FAD-bd_FR_type"/>
</dbReference>
<keyword evidence="1" id="KW-0813">Transport</keyword>
<dbReference type="InterPro" id="IPR036010">
    <property type="entry name" value="2Fe-2S_ferredoxin-like_sf"/>
</dbReference>
<dbReference type="Pfam" id="PF00970">
    <property type="entry name" value="FAD_binding_6"/>
    <property type="match status" value="1"/>
</dbReference>
<dbReference type="PANTHER" id="PTHR43644">
    <property type="entry name" value="NA(+)-TRANSLOCATING NADH-QUINONE REDUCTASE SUBUNIT"/>
    <property type="match status" value="1"/>
</dbReference>